<evidence type="ECO:0000313" key="12">
    <source>
        <dbReference type="Proteomes" id="UP000186594"/>
    </source>
</evidence>
<dbReference type="PROSITE" id="PS00107">
    <property type="entry name" value="PROTEIN_KINASE_ATP"/>
    <property type="match status" value="1"/>
</dbReference>
<evidence type="ECO:0000256" key="6">
    <source>
        <dbReference type="ARBA" id="ARBA00023328"/>
    </source>
</evidence>
<dbReference type="FunFam" id="1.25.40.430:FF:000003">
    <property type="entry name" value="Checkpoint serine/threonine-protein kinase BUB1"/>
    <property type="match status" value="1"/>
</dbReference>
<dbReference type="GO" id="GO:0000776">
    <property type="term" value="C:kinetochore"/>
    <property type="evidence" value="ECO:0007669"/>
    <property type="project" value="UniProtKB-KW"/>
</dbReference>
<evidence type="ECO:0000256" key="7">
    <source>
        <dbReference type="PROSITE-ProRule" id="PRU10141"/>
    </source>
</evidence>
<dbReference type="PANTHER" id="PTHR14030:SF4">
    <property type="entry name" value="BUB1 KINASE, ISOFORM A-RELATED"/>
    <property type="match status" value="1"/>
</dbReference>
<dbReference type="GO" id="GO:0032991">
    <property type="term" value="C:protein-containing complex"/>
    <property type="evidence" value="ECO:0007669"/>
    <property type="project" value="UniProtKB-ARBA"/>
</dbReference>
<dbReference type="GO" id="GO:0005634">
    <property type="term" value="C:nucleus"/>
    <property type="evidence" value="ECO:0007669"/>
    <property type="project" value="TreeGrafter"/>
</dbReference>
<comment type="caution">
    <text evidence="11">The sequence shown here is derived from an EMBL/GenBank/DDBJ whole genome shotgun (WGS) entry which is preliminary data.</text>
</comment>
<dbReference type="GO" id="GO:0007094">
    <property type="term" value="P:mitotic spindle assembly checkpoint signaling"/>
    <property type="evidence" value="ECO:0007669"/>
    <property type="project" value="InterPro"/>
</dbReference>
<feature type="compositionally biased region" description="Low complexity" evidence="8">
    <location>
        <begin position="231"/>
        <end position="243"/>
    </location>
</feature>
<keyword evidence="5 7" id="KW-0067">ATP-binding</keyword>
<evidence type="ECO:0000256" key="4">
    <source>
        <dbReference type="ARBA" id="ARBA00022838"/>
    </source>
</evidence>
<dbReference type="PROSITE" id="PS51489">
    <property type="entry name" value="BUB1_N"/>
    <property type="match status" value="1"/>
</dbReference>
<dbReference type="Pfam" id="PF00069">
    <property type="entry name" value="Pkinase"/>
    <property type="match status" value="1"/>
</dbReference>
<evidence type="ECO:0000256" key="8">
    <source>
        <dbReference type="SAM" id="MobiDB-lite"/>
    </source>
</evidence>
<keyword evidence="6" id="KW-0137">Centromere</keyword>
<keyword evidence="2" id="KW-0158">Chromosome</keyword>
<dbReference type="GO" id="GO:0005524">
    <property type="term" value="F:ATP binding"/>
    <property type="evidence" value="ECO:0007669"/>
    <property type="project" value="UniProtKB-UniRule"/>
</dbReference>
<dbReference type="InterPro" id="IPR013212">
    <property type="entry name" value="Mad3/Bub1_I"/>
</dbReference>
<dbReference type="GO" id="GO:0004672">
    <property type="term" value="F:protein kinase activity"/>
    <property type="evidence" value="ECO:0007669"/>
    <property type="project" value="InterPro"/>
</dbReference>
<dbReference type="InterPro" id="IPR017441">
    <property type="entry name" value="Protein_kinase_ATP_BS"/>
</dbReference>
<keyword evidence="4" id="KW-0995">Kinetochore</keyword>
<feature type="domain" description="Protein kinase" evidence="9">
    <location>
        <begin position="675"/>
        <end position="985"/>
    </location>
</feature>
<feature type="domain" description="BUB1 N-terminal" evidence="10">
    <location>
        <begin position="59"/>
        <end position="221"/>
    </location>
</feature>
<evidence type="ECO:0000256" key="1">
    <source>
        <dbReference type="ARBA" id="ARBA00004629"/>
    </source>
</evidence>
<keyword evidence="3 7" id="KW-0547">Nucleotide-binding</keyword>
<dbReference type="PANTHER" id="PTHR14030">
    <property type="entry name" value="MITOTIC CHECKPOINT SERINE/THREONINE-PROTEIN KINASE BUB1"/>
    <property type="match status" value="1"/>
</dbReference>
<dbReference type="Gene3D" id="6.10.20.170">
    <property type="match status" value="1"/>
</dbReference>
<feature type="binding site" evidence="7">
    <location>
        <position position="704"/>
    </location>
    <ligand>
        <name>ATP</name>
        <dbReference type="ChEBI" id="CHEBI:30616"/>
    </ligand>
</feature>
<dbReference type="PROSITE" id="PS50011">
    <property type="entry name" value="PROTEIN_KINASE_DOM"/>
    <property type="match status" value="1"/>
</dbReference>
<organism evidence="11 12">
    <name type="scientific">Neolecta irregularis (strain DAH-3)</name>
    <dbReference type="NCBI Taxonomy" id="1198029"/>
    <lineage>
        <taxon>Eukaryota</taxon>
        <taxon>Fungi</taxon>
        <taxon>Dikarya</taxon>
        <taxon>Ascomycota</taxon>
        <taxon>Taphrinomycotina</taxon>
        <taxon>Neolectales</taxon>
        <taxon>Neolectaceae</taxon>
        <taxon>Neolecta</taxon>
    </lineage>
</organism>
<dbReference type="Gene3D" id="1.10.510.10">
    <property type="entry name" value="Transferase(Phosphotransferase) domain 1"/>
    <property type="match status" value="1"/>
</dbReference>
<dbReference type="OrthoDB" id="248495at2759"/>
<dbReference type="AlphaFoldDB" id="A0A1U7LQZ0"/>
<reference evidence="11 12" key="1">
    <citation type="submission" date="2016-04" db="EMBL/GenBank/DDBJ databases">
        <title>Evolutionary innovation and constraint leading to complex multicellularity in the Ascomycota.</title>
        <authorList>
            <person name="Cisse O."/>
            <person name="Nguyen A."/>
            <person name="Hewitt D.A."/>
            <person name="Jedd G."/>
            <person name="Stajich J.E."/>
        </authorList>
    </citation>
    <scope>NUCLEOTIDE SEQUENCE [LARGE SCALE GENOMIC DNA]</scope>
    <source>
        <strain evidence="11 12">DAH-3</strain>
    </source>
</reference>
<dbReference type="OMA" id="NCEKGVG"/>
<evidence type="ECO:0000313" key="11">
    <source>
        <dbReference type="EMBL" id="OLL25090.1"/>
    </source>
</evidence>
<keyword evidence="12" id="KW-1185">Reference proteome</keyword>
<evidence type="ECO:0000256" key="3">
    <source>
        <dbReference type="ARBA" id="ARBA00022741"/>
    </source>
</evidence>
<dbReference type="InterPro" id="IPR008271">
    <property type="entry name" value="Ser/Thr_kinase_AS"/>
</dbReference>
<dbReference type="SMART" id="SM00777">
    <property type="entry name" value="Mad3_BUB1_I"/>
    <property type="match status" value="1"/>
</dbReference>
<dbReference type="Pfam" id="PF08311">
    <property type="entry name" value="Mad3_BUB1_I"/>
    <property type="match status" value="1"/>
</dbReference>
<dbReference type="InterPro" id="IPR011009">
    <property type="entry name" value="Kinase-like_dom_sf"/>
</dbReference>
<dbReference type="STRING" id="1198029.A0A1U7LQZ0"/>
<dbReference type="SMART" id="SM00220">
    <property type="entry name" value="S_TKc"/>
    <property type="match status" value="1"/>
</dbReference>
<dbReference type="InterPro" id="IPR015661">
    <property type="entry name" value="Bub1/Mad3"/>
</dbReference>
<keyword evidence="11" id="KW-0808">Transferase</keyword>
<feature type="region of interest" description="Disordered" evidence="8">
    <location>
        <begin position="199"/>
        <end position="297"/>
    </location>
</feature>
<name>A0A1U7LQZ0_NEOID</name>
<dbReference type="PROSITE" id="PS00108">
    <property type="entry name" value="PROTEIN_KINASE_ST"/>
    <property type="match status" value="1"/>
</dbReference>
<dbReference type="Pfam" id="PF08171">
    <property type="entry name" value="Mad3_BUB1_II"/>
    <property type="match status" value="1"/>
</dbReference>
<sequence length="989" mass="111777">MNQGTPPGTPNLISFDTFENQKENIQPRPEGRSAKALAQVFSASPRTQRTSLASTKQAYEREIANCDESDDPLDIWIQYIKWVTDNYPQGQSVDSGLDDLFERCTSKFKDSKHYYNDARYLRLWMQYARRSDSPKDIFVFLYRNQIGAELAMYYEEYAAFHESMGRKNQADDIYKLGISRGARPLERLQRRYNEFKHRFNADPSSLENDPALPDPLRPVLGSQSSFLPMGSTQQSSSQQSRQTNRIEVFSDAKGSEDAVSTGGWQSIGTLQGKKKENVQDPKPWAGEKLKMKTKSESQESDRFMVFKDENALSSSAISNRTPPLLKAAQNNSLRPPPQPGKRPEFVVVNLEAMYPSPGVEYSYEELRAKLHGLYQVKWPENPKKSSPISTFQLSQPSQSQDYMMELKEAQTPVKSSPNSNSDFIKRKAASPTINTKEAMADIIDIFSQPLKCDRSDYDSSVEDEEDLTRYGADNMSQLREGLPIKQQFPPPAPQASESSGFLPIRETQHNPGAQMNHLLEPKTPHLPQYHDRRPTSFDLMTPITENTENLPSTIMSKLAISTNDIHGRDGPLSSPFHDDITLDTPNLNSTLVKSKVVGPLPQRKGPIITEAVCNPLDPGIKSTIFASLWPSIDSYQGYNAYDHSLHKSEVLEKYFKTNAKGNASEITLELGSCQFSLQTKLGEGAYGAVYLARNISESKLYAVKVEKTSTAWEFYIINQIKRRLGVSRAALSIIEVYDMHLFRDEGYLFLEYCDQGTVLDIVNLAKADGGGVLDELLVIFFSLELIRTVESFHLKGILHGDLKPDNCLLRLKDFSEEWSSQFRRDGSGGWSSKGLTLIDFGRGIDMKLFVPNVQFIVDWETDEQDCAEMREMRPWTYQVDYHGLAAIIHTMLFGKYIETVKESKGPGIGNKKYSVKASIKRYWQVDMWRDLFDLLLNPLANAGSDGLPVTKQLSKFREDMETYLEENSSKGLGLKVLLKQSQAQLAHGR</sequence>
<evidence type="ECO:0000259" key="9">
    <source>
        <dbReference type="PROSITE" id="PS50011"/>
    </source>
</evidence>
<accession>A0A1U7LQZ0</accession>
<proteinExistence type="predicted"/>
<dbReference type="Proteomes" id="UP000186594">
    <property type="component" value="Unassembled WGS sequence"/>
</dbReference>
<keyword evidence="11" id="KW-0418">Kinase</keyword>
<evidence type="ECO:0000259" key="10">
    <source>
        <dbReference type="PROSITE" id="PS51489"/>
    </source>
</evidence>
<feature type="compositionally biased region" description="Basic and acidic residues" evidence="8">
    <location>
        <begin position="273"/>
        <end position="297"/>
    </location>
</feature>
<dbReference type="GO" id="GO:0051754">
    <property type="term" value="P:meiotic sister chromatid cohesion, centromeric"/>
    <property type="evidence" value="ECO:0007669"/>
    <property type="project" value="TreeGrafter"/>
</dbReference>
<protein>
    <submittedName>
        <fullName evidence="11">Checkpoint serine/threonine-protein kinase BUB1</fullName>
    </submittedName>
</protein>
<comment type="subcellular location">
    <subcellularLocation>
        <location evidence="1">Chromosome</location>
        <location evidence="1">Centromere</location>
        <location evidence="1">Kinetochore</location>
    </subcellularLocation>
</comment>
<dbReference type="InterPro" id="IPR000719">
    <property type="entry name" value="Prot_kinase_dom"/>
</dbReference>
<gene>
    <name evidence="11" type="ORF">NEOLI_001612</name>
</gene>
<dbReference type="InterPro" id="IPR012572">
    <property type="entry name" value="Mad3/Bub1_II"/>
</dbReference>
<evidence type="ECO:0000256" key="2">
    <source>
        <dbReference type="ARBA" id="ARBA00022454"/>
    </source>
</evidence>
<dbReference type="EMBL" id="LXFE01000507">
    <property type="protein sequence ID" value="OLL25090.1"/>
    <property type="molecule type" value="Genomic_DNA"/>
</dbReference>
<dbReference type="CDD" id="cd13981">
    <property type="entry name" value="STKc_Bub1_BubR1"/>
    <property type="match status" value="1"/>
</dbReference>
<evidence type="ECO:0000256" key="5">
    <source>
        <dbReference type="ARBA" id="ARBA00022840"/>
    </source>
</evidence>
<dbReference type="Gene3D" id="1.25.40.430">
    <property type="match status" value="1"/>
</dbReference>
<dbReference type="SUPFAM" id="SSF56112">
    <property type="entry name" value="Protein kinase-like (PK-like)"/>
    <property type="match status" value="1"/>
</dbReference>